<dbReference type="EMBL" id="GBRH01188114">
    <property type="protein sequence ID" value="JAE09782.1"/>
    <property type="molecule type" value="Transcribed_RNA"/>
</dbReference>
<reference evidence="1" key="2">
    <citation type="journal article" date="2015" name="Data Brief">
        <title>Shoot transcriptome of the giant reed, Arundo donax.</title>
        <authorList>
            <person name="Barrero R.A."/>
            <person name="Guerrero F.D."/>
            <person name="Moolhuijzen P."/>
            <person name="Goolsby J.A."/>
            <person name="Tidwell J."/>
            <person name="Bellgard S.E."/>
            <person name="Bellgard M.I."/>
        </authorList>
    </citation>
    <scope>NUCLEOTIDE SEQUENCE</scope>
    <source>
        <tissue evidence="1">Shoot tissue taken approximately 20 cm above the soil surface</tissue>
    </source>
</reference>
<reference evidence="1" key="1">
    <citation type="submission" date="2014-09" db="EMBL/GenBank/DDBJ databases">
        <authorList>
            <person name="Magalhaes I.L.F."/>
            <person name="Oliveira U."/>
            <person name="Santos F.R."/>
            <person name="Vidigal T.H.D.A."/>
            <person name="Brescovit A.D."/>
            <person name="Santos A.J."/>
        </authorList>
    </citation>
    <scope>NUCLEOTIDE SEQUENCE</scope>
    <source>
        <tissue evidence="1">Shoot tissue taken approximately 20 cm above the soil surface</tissue>
    </source>
</reference>
<protein>
    <submittedName>
        <fullName evidence="1">Uncharacterized protein</fullName>
    </submittedName>
</protein>
<accession>A0A0A9FBP7</accession>
<evidence type="ECO:0000313" key="1">
    <source>
        <dbReference type="EMBL" id="JAE09782.1"/>
    </source>
</evidence>
<dbReference type="AlphaFoldDB" id="A0A0A9FBP7"/>
<sequence length="19" mass="2080">MSFSYGALGRNPSKSYDVT</sequence>
<proteinExistence type="predicted"/>
<organism evidence="1">
    <name type="scientific">Arundo donax</name>
    <name type="common">Giant reed</name>
    <name type="synonym">Donax arundinaceus</name>
    <dbReference type="NCBI Taxonomy" id="35708"/>
    <lineage>
        <taxon>Eukaryota</taxon>
        <taxon>Viridiplantae</taxon>
        <taxon>Streptophyta</taxon>
        <taxon>Embryophyta</taxon>
        <taxon>Tracheophyta</taxon>
        <taxon>Spermatophyta</taxon>
        <taxon>Magnoliopsida</taxon>
        <taxon>Liliopsida</taxon>
        <taxon>Poales</taxon>
        <taxon>Poaceae</taxon>
        <taxon>PACMAD clade</taxon>
        <taxon>Arundinoideae</taxon>
        <taxon>Arundineae</taxon>
        <taxon>Arundo</taxon>
    </lineage>
</organism>
<name>A0A0A9FBP7_ARUDO</name>